<dbReference type="GO" id="GO:0043546">
    <property type="term" value="F:molybdopterin cofactor binding"/>
    <property type="evidence" value="ECO:0007669"/>
    <property type="project" value="InterPro"/>
</dbReference>
<dbReference type="AlphaFoldDB" id="A0A934SDS3"/>
<name>A0A934SDS3_9BACT</name>
<dbReference type="PANTHER" id="PTHR43105">
    <property type="entry name" value="RESPIRATORY NITRATE REDUCTASE"/>
    <property type="match status" value="1"/>
</dbReference>
<gene>
    <name evidence="11" type="ORF">JIN85_13150</name>
</gene>
<evidence type="ECO:0000256" key="8">
    <source>
        <dbReference type="ARBA" id="ARBA00023004"/>
    </source>
</evidence>
<comment type="cofactor">
    <cofactor evidence="1">
        <name>Mo-bis(molybdopterin guanine dinucleotide)</name>
        <dbReference type="ChEBI" id="CHEBI:60539"/>
    </cofactor>
</comment>
<dbReference type="GO" id="GO:0016020">
    <property type="term" value="C:membrane"/>
    <property type="evidence" value="ECO:0007669"/>
    <property type="project" value="TreeGrafter"/>
</dbReference>
<evidence type="ECO:0000256" key="4">
    <source>
        <dbReference type="ARBA" id="ARBA00022485"/>
    </source>
</evidence>
<dbReference type="Pfam" id="PF01568">
    <property type="entry name" value="Molydop_binding"/>
    <property type="match status" value="1"/>
</dbReference>
<dbReference type="InterPro" id="IPR050123">
    <property type="entry name" value="Prok_molybdopt-oxidoreductase"/>
</dbReference>
<dbReference type="CDD" id="cd02787">
    <property type="entry name" value="MopB_CT_ydeP"/>
    <property type="match status" value="1"/>
</dbReference>
<keyword evidence="4" id="KW-0004">4Fe-4S</keyword>
<evidence type="ECO:0000259" key="10">
    <source>
        <dbReference type="PROSITE" id="PS50017"/>
    </source>
</evidence>
<dbReference type="NCBIfam" id="TIGR01701">
    <property type="entry name" value="Fdhalpha-like"/>
    <property type="match status" value="1"/>
</dbReference>
<evidence type="ECO:0000313" key="12">
    <source>
        <dbReference type="Proteomes" id="UP000603141"/>
    </source>
</evidence>
<comment type="caution">
    <text evidence="11">The sequence shown here is derived from an EMBL/GenBank/DDBJ whole genome shotgun (WGS) entry which is preliminary data.</text>
</comment>
<evidence type="ECO:0000256" key="9">
    <source>
        <dbReference type="ARBA" id="ARBA00023014"/>
    </source>
</evidence>
<comment type="similarity">
    <text evidence="3">Belongs to the prokaryotic molybdopterin-containing oxidoreductase family.</text>
</comment>
<dbReference type="Gene3D" id="3.40.50.740">
    <property type="match status" value="1"/>
</dbReference>
<evidence type="ECO:0000256" key="1">
    <source>
        <dbReference type="ARBA" id="ARBA00001942"/>
    </source>
</evidence>
<dbReference type="Gene3D" id="3.40.228.10">
    <property type="entry name" value="Dimethylsulfoxide Reductase, domain 2"/>
    <property type="match status" value="1"/>
</dbReference>
<organism evidence="11 12">
    <name type="scientific">Luteolibacter pohnpeiensis</name>
    <dbReference type="NCBI Taxonomy" id="454153"/>
    <lineage>
        <taxon>Bacteria</taxon>
        <taxon>Pseudomonadati</taxon>
        <taxon>Verrucomicrobiota</taxon>
        <taxon>Verrucomicrobiia</taxon>
        <taxon>Verrucomicrobiales</taxon>
        <taxon>Verrucomicrobiaceae</taxon>
        <taxon>Luteolibacter</taxon>
    </lineage>
</organism>
<dbReference type="PIRSF" id="PIRSF000144">
    <property type="entry name" value="CbbBc"/>
    <property type="match status" value="1"/>
</dbReference>
<reference evidence="11" key="1">
    <citation type="submission" date="2021-01" db="EMBL/GenBank/DDBJ databases">
        <title>Modified the classification status of verrucomicrobia.</title>
        <authorList>
            <person name="Feng X."/>
        </authorList>
    </citation>
    <scope>NUCLEOTIDE SEQUENCE</scope>
    <source>
        <strain evidence="11">KCTC 22041</strain>
    </source>
</reference>
<evidence type="ECO:0000256" key="7">
    <source>
        <dbReference type="ARBA" id="ARBA00023002"/>
    </source>
</evidence>
<evidence type="ECO:0000313" key="11">
    <source>
        <dbReference type="EMBL" id="MBK1883368.1"/>
    </source>
</evidence>
<dbReference type="Proteomes" id="UP000603141">
    <property type="component" value="Unassembled WGS sequence"/>
</dbReference>
<dbReference type="GO" id="GO:0045333">
    <property type="term" value="P:cellular respiration"/>
    <property type="evidence" value="ECO:0007669"/>
    <property type="project" value="UniProtKB-ARBA"/>
</dbReference>
<feature type="domain" description="Death" evidence="10">
    <location>
        <begin position="330"/>
        <end position="366"/>
    </location>
</feature>
<dbReference type="GO" id="GO:0008863">
    <property type="term" value="F:formate dehydrogenase (NAD+) activity"/>
    <property type="evidence" value="ECO:0007669"/>
    <property type="project" value="InterPro"/>
</dbReference>
<accession>A0A934SDS3</accession>
<keyword evidence="8" id="KW-0408">Iron</keyword>
<dbReference type="RefSeq" id="WP_200271440.1">
    <property type="nucleotide sequence ID" value="NZ_JAENIJ010000020.1"/>
</dbReference>
<evidence type="ECO:0000256" key="5">
    <source>
        <dbReference type="ARBA" id="ARBA00022505"/>
    </source>
</evidence>
<keyword evidence="9" id="KW-0411">Iron-sulfur</keyword>
<dbReference type="InterPro" id="IPR006656">
    <property type="entry name" value="Mopterin_OxRdtase"/>
</dbReference>
<dbReference type="GO" id="GO:0030151">
    <property type="term" value="F:molybdenum ion binding"/>
    <property type="evidence" value="ECO:0007669"/>
    <property type="project" value="InterPro"/>
</dbReference>
<keyword evidence="6" id="KW-0479">Metal-binding</keyword>
<evidence type="ECO:0000256" key="6">
    <source>
        <dbReference type="ARBA" id="ARBA00022723"/>
    </source>
</evidence>
<keyword evidence="12" id="KW-1185">Reference proteome</keyword>
<comment type="cofactor">
    <cofactor evidence="2">
        <name>[4Fe-4S] cluster</name>
        <dbReference type="ChEBI" id="CHEBI:49883"/>
    </cofactor>
</comment>
<dbReference type="InterPro" id="IPR000488">
    <property type="entry name" value="Death_dom"/>
</dbReference>
<dbReference type="InterPro" id="IPR006657">
    <property type="entry name" value="MoPterin_dinucl-bd_dom"/>
</dbReference>
<dbReference type="GO" id="GO:0007165">
    <property type="term" value="P:signal transduction"/>
    <property type="evidence" value="ECO:0007669"/>
    <property type="project" value="InterPro"/>
</dbReference>
<dbReference type="PANTHER" id="PTHR43105:SF4">
    <property type="entry name" value="PROTEIN YDEP"/>
    <property type="match status" value="1"/>
</dbReference>
<dbReference type="SUPFAM" id="SSF53706">
    <property type="entry name" value="Formate dehydrogenase/DMSO reductase, domains 1-3"/>
    <property type="match status" value="1"/>
</dbReference>
<dbReference type="CDD" id="cd02767">
    <property type="entry name" value="MopB_ydeP"/>
    <property type="match status" value="1"/>
</dbReference>
<dbReference type="InterPro" id="IPR010046">
    <property type="entry name" value="Mopterin_OxRdtse_a_bac"/>
</dbReference>
<dbReference type="SUPFAM" id="SSF50692">
    <property type="entry name" value="ADC-like"/>
    <property type="match status" value="1"/>
</dbReference>
<dbReference type="InterPro" id="IPR009010">
    <property type="entry name" value="Asp_de-COase-like_dom_sf"/>
</dbReference>
<dbReference type="GO" id="GO:0051539">
    <property type="term" value="F:4 iron, 4 sulfur cluster binding"/>
    <property type="evidence" value="ECO:0007669"/>
    <property type="project" value="UniProtKB-KW"/>
</dbReference>
<evidence type="ECO:0000256" key="2">
    <source>
        <dbReference type="ARBA" id="ARBA00001966"/>
    </source>
</evidence>
<dbReference type="InterPro" id="IPR037951">
    <property type="entry name" value="MopB_CT_YdeP"/>
</dbReference>
<sequence length="752" mass="82416">MSGEEHLKQGKPKTWAAGAPAVAVSMEHMFREAGALRGPVGLAEMNQFGGFDCPSCAWPDPDHDRSIAEFCENGAKAFASEATTKRVDAKFFAKHSVTELAKQSGWWHEQQGRITEPMILRAGASHYEPISWDDAFRTIADQLKALDSPNQAIFYTSGRASNEAAFLYQLFARSYGTNNLPDCSNMCHESSGLALKQSIGEGKGTVTLDDFLKADVILCVGQNPGTNHPRMLSTLEKAVEGGTKLVAVNPLREAGLMGFAHPQKVAGMLGRPTRLASKYLQIRINGDLALFRGLAKALLEFEENTPGSVVDDDFIKSHTIHYEEYRSLAVGTGWAEIVRLSGIDESEIRDLALDLCNGSRKLITCWAMGLTQHRNSVATIREVVNVHLLLGAIGRDGAGVCPVRGHSNVQGDRTVGIWEKMPESFLSSLDRECGIHAPRDHGYDTVASIHAMHRGEAKVFFGLGGNFLQAAPDTDYTAAALEQCELTCHVSTKLNRSHLVTGKTALILPCLGRSERDGEKNFVTCENSMGVVQLSRGILAPLSPDLRSEVAIIAGIAAAFFDAKHPVPWLWLAEDYDRIRSLIERVVPGFEDYNFRVTRQGGFYLPNSAKERDWKTPEQKAVFSTAEMDSFAVKPGRLILQTLRSHDQFNTTIYGMNDRYRGIGHARKVILVNPEELRERGIRPGSKVDITSICGDERRIVRDFSAVPYEMPRGSAAAYFPEANVLVPISAQAKGSGTPTSKSVEIEIAQSV</sequence>
<dbReference type="InterPro" id="IPR041953">
    <property type="entry name" value="YdeP_MopB"/>
</dbReference>
<dbReference type="PROSITE" id="PS50017">
    <property type="entry name" value="DEATH_DOMAIN"/>
    <property type="match status" value="1"/>
</dbReference>
<evidence type="ECO:0000256" key="3">
    <source>
        <dbReference type="ARBA" id="ARBA00010312"/>
    </source>
</evidence>
<keyword evidence="5" id="KW-0500">Molybdenum</keyword>
<proteinExistence type="inferred from homology"/>
<protein>
    <submittedName>
        <fullName evidence="11">FdhF/YdeP family oxidoreductase</fullName>
    </submittedName>
</protein>
<dbReference type="EMBL" id="JAENIJ010000020">
    <property type="protein sequence ID" value="MBK1883368.1"/>
    <property type="molecule type" value="Genomic_DNA"/>
</dbReference>
<dbReference type="Pfam" id="PF00384">
    <property type="entry name" value="Molybdopterin"/>
    <property type="match status" value="1"/>
</dbReference>
<keyword evidence="7" id="KW-0560">Oxidoreductase</keyword>